<protein>
    <submittedName>
        <fullName evidence="2">Uncharacterized protein</fullName>
    </submittedName>
</protein>
<evidence type="ECO:0000313" key="3">
    <source>
        <dbReference type="Proteomes" id="UP000799757"/>
    </source>
</evidence>
<organism evidence="2 3">
    <name type="scientific">Melanomma pulvis-pyrius CBS 109.77</name>
    <dbReference type="NCBI Taxonomy" id="1314802"/>
    <lineage>
        <taxon>Eukaryota</taxon>
        <taxon>Fungi</taxon>
        <taxon>Dikarya</taxon>
        <taxon>Ascomycota</taxon>
        <taxon>Pezizomycotina</taxon>
        <taxon>Dothideomycetes</taxon>
        <taxon>Pleosporomycetidae</taxon>
        <taxon>Pleosporales</taxon>
        <taxon>Melanommataceae</taxon>
        <taxon>Melanomma</taxon>
    </lineage>
</organism>
<feature type="chain" id="PRO_5025443356" evidence="1">
    <location>
        <begin position="21"/>
        <end position="172"/>
    </location>
</feature>
<evidence type="ECO:0000313" key="2">
    <source>
        <dbReference type="EMBL" id="KAF2793426.1"/>
    </source>
</evidence>
<sequence>MLLQSTLSLALISFCGVVTAVPTPLDAIQMGSKHNIYLATCTRRAGLGECPLLIFCPDEAAVSYSAIAYFANGPIASSGLATPSQIATVSEPPQPWEGVQRGAKLGRTSSVTASIDAGAKALAKGEIAGTAKMDAEDFVCFKDGTTFFEVRNELGGRQYSCTTEYWCPSIQV</sequence>
<evidence type="ECO:0000256" key="1">
    <source>
        <dbReference type="SAM" id="SignalP"/>
    </source>
</evidence>
<feature type="signal peptide" evidence="1">
    <location>
        <begin position="1"/>
        <end position="20"/>
    </location>
</feature>
<proteinExistence type="predicted"/>
<dbReference type="Proteomes" id="UP000799757">
    <property type="component" value="Unassembled WGS sequence"/>
</dbReference>
<name>A0A6A6XAJ5_9PLEO</name>
<dbReference type="AlphaFoldDB" id="A0A6A6XAJ5"/>
<dbReference type="EMBL" id="MU001928">
    <property type="protein sequence ID" value="KAF2793426.1"/>
    <property type="molecule type" value="Genomic_DNA"/>
</dbReference>
<gene>
    <name evidence="2" type="ORF">K505DRAFT_244423</name>
</gene>
<keyword evidence="1" id="KW-0732">Signal</keyword>
<reference evidence="2" key="1">
    <citation type="journal article" date="2020" name="Stud. Mycol.">
        <title>101 Dothideomycetes genomes: a test case for predicting lifestyles and emergence of pathogens.</title>
        <authorList>
            <person name="Haridas S."/>
            <person name="Albert R."/>
            <person name="Binder M."/>
            <person name="Bloem J."/>
            <person name="Labutti K."/>
            <person name="Salamov A."/>
            <person name="Andreopoulos B."/>
            <person name="Baker S."/>
            <person name="Barry K."/>
            <person name="Bills G."/>
            <person name="Bluhm B."/>
            <person name="Cannon C."/>
            <person name="Castanera R."/>
            <person name="Culley D."/>
            <person name="Daum C."/>
            <person name="Ezra D."/>
            <person name="Gonzalez J."/>
            <person name="Henrissat B."/>
            <person name="Kuo A."/>
            <person name="Liang C."/>
            <person name="Lipzen A."/>
            <person name="Lutzoni F."/>
            <person name="Magnuson J."/>
            <person name="Mondo S."/>
            <person name="Nolan M."/>
            <person name="Ohm R."/>
            <person name="Pangilinan J."/>
            <person name="Park H.-J."/>
            <person name="Ramirez L."/>
            <person name="Alfaro M."/>
            <person name="Sun H."/>
            <person name="Tritt A."/>
            <person name="Yoshinaga Y."/>
            <person name="Zwiers L.-H."/>
            <person name="Turgeon B."/>
            <person name="Goodwin S."/>
            <person name="Spatafora J."/>
            <person name="Crous P."/>
            <person name="Grigoriev I."/>
        </authorList>
    </citation>
    <scope>NUCLEOTIDE SEQUENCE</scope>
    <source>
        <strain evidence="2">CBS 109.77</strain>
    </source>
</reference>
<keyword evidence="3" id="KW-1185">Reference proteome</keyword>
<accession>A0A6A6XAJ5</accession>
<dbReference type="OrthoDB" id="3783760at2759"/>